<protein>
    <recommendedName>
        <fullName evidence="3">DUF4371 domain-containing protein</fullName>
    </recommendedName>
</protein>
<reference evidence="1" key="1">
    <citation type="journal article" date="2019" name="bioRxiv">
        <title>The Genome of the Zebra Mussel, Dreissena polymorpha: A Resource for Invasive Species Research.</title>
        <authorList>
            <person name="McCartney M.A."/>
            <person name="Auch B."/>
            <person name="Kono T."/>
            <person name="Mallez S."/>
            <person name="Zhang Y."/>
            <person name="Obille A."/>
            <person name="Becker A."/>
            <person name="Abrahante J.E."/>
            <person name="Garbe J."/>
            <person name="Badalamenti J.P."/>
            <person name="Herman A."/>
            <person name="Mangelson H."/>
            <person name="Liachko I."/>
            <person name="Sullivan S."/>
            <person name="Sone E.D."/>
            <person name="Koren S."/>
            <person name="Silverstein K.A.T."/>
            <person name="Beckman K.B."/>
            <person name="Gohl D.M."/>
        </authorList>
    </citation>
    <scope>NUCLEOTIDE SEQUENCE</scope>
    <source>
        <strain evidence="1">Duluth1</strain>
        <tissue evidence="1">Whole animal</tissue>
    </source>
</reference>
<dbReference type="Proteomes" id="UP000828390">
    <property type="component" value="Unassembled WGS sequence"/>
</dbReference>
<evidence type="ECO:0000313" key="1">
    <source>
        <dbReference type="EMBL" id="KAH3842590.1"/>
    </source>
</evidence>
<evidence type="ECO:0000313" key="2">
    <source>
        <dbReference type="Proteomes" id="UP000828390"/>
    </source>
</evidence>
<dbReference type="AlphaFoldDB" id="A0A9D4KN25"/>
<keyword evidence="2" id="KW-1185">Reference proteome</keyword>
<organism evidence="1 2">
    <name type="scientific">Dreissena polymorpha</name>
    <name type="common">Zebra mussel</name>
    <name type="synonym">Mytilus polymorpha</name>
    <dbReference type="NCBI Taxonomy" id="45954"/>
    <lineage>
        <taxon>Eukaryota</taxon>
        <taxon>Metazoa</taxon>
        <taxon>Spiralia</taxon>
        <taxon>Lophotrochozoa</taxon>
        <taxon>Mollusca</taxon>
        <taxon>Bivalvia</taxon>
        <taxon>Autobranchia</taxon>
        <taxon>Heteroconchia</taxon>
        <taxon>Euheterodonta</taxon>
        <taxon>Imparidentia</taxon>
        <taxon>Neoheterodontei</taxon>
        <taxon>Myida</taxon>
        <taxon>Dreissenoidea</taxon>
        <taxon>Dreissenidae</taxon>
        <taxon>Dreissena</taxon>
    </lineage>
</organism>
<accession>A0A9D4KN25</accession>
<comment type="caution">
    <text evidence="1">The sequence shown here is derived from an EMBL/GenBank/DDBJ whole genome shotgun (WGS) entry which is preliminary data.</text>
</comment>
<name>A0A9D4KN25_DREPO</name>
<proteinExistence type="predicted"/>
<dbReference type="EMBL" id="JAIWYP010000004">
    <property type="protein sequence ID" value="KAH3842590.1"/>
    <property type="molecule type" value="Genomic_DNA"/>
</dbReference>
<sequence>MLLGFMAEHNIPYSMKLCQALGSDPKALNAVKMERTTSFYKMTHGLNKFFESDLVQDFKDTPFCLNIDESTNSKEEKVVSILVSYIMNQHREIVVRHVQSFKVVKADAHSIYDGGVSFSEISAALGELVVCAHGVL</sequence>
<evidence type="ECO:0008006" key="3">
    <source>
        <dbReference type="Google" id="ProtNLM"/>
    </source>
</evidence>
<reference evidence="1" key="2">
    <citation type="submission" date="2020-11" db="EMBL/GenBank/DDBJ databases">
        <authorList>
            <person name="McCartney M.A."/>
            <person name="Auch B."/>
            <person name="Kono T."/>
            <person name="Mallez S."/>
            <person name="Becker A."/>
            <person name="Gohl D.M."/>
            <person name="Silverstein K.A.T."/>
            <person name="Koren S."/>
            <person name="Bechman K.B."/>
            <person name="Herman A."/>
            <person name="Abrahante J.E."/>
            <person name="Garbe J."/>
        </authorList>
    </citation>
    <scope>NUCLEOTIDE SEQUENCE</scope>
    <source>
        <strain evidence="1">Duluth1</strain>
        <tissue evidence="1">Whole animal</tissue>
    </source>
</reference>
<gene>
    <name evidence="1" type="ORF">DPMN_116088</name>
</gene>